<feature type="compositionally biased region" description="Basic residues" evidence="1">
    <location>
        <begin position="497"/>
        <end position="506"/>
    </location>
</feature>
<organism evidence="3 4">
    <name type="scientific">Paraburkholderia ginsengisoli</name>
    <dbReference type="NCBI Taxonomy" id="311231"/>
    <lineage>
        <taxon>Bacteria</taxon>
        <taxon>Pseudomonadati</taxon>
        <taxon>Pseudomonadota</taxon>
        <taxon>Betaproteobacteria</taxon>
        <taxon>Burkholderiales</taxon>
        <taxon>Burkholderiaceae</taxon>
        <taxon>Paraburkholderia</taxon>
    </lineage>
</organism>
<dbReference type="InterPro" id="IPR049945">
    <property type="entry name" value="AAA_22"/>
</dbReference>
<feature type="region of interest" description="Disordered" evidence="1">
    <location>
        <begin position="449"/>
        <end position="538"/>
    </location>
</feature>
<dbReference type="KEGG" id="pgis:I6I06_12700"/>
<evidence type="ECO:0000256" key="1">
    <source>
        <dbReference type="SAM" id="MobiDB-lite"/>
    </source>
</evidence>
<dbReference type="SUPFAM" id="SSF52540">
    <property type="entry name" value="P-loop containing nucleoside triphosphate hydrolases"/>
    <property type="match status" value="1"/>
</dbReference>
<name>A0A7T4N0S1_9BURK</name>
<proteinExistence type="predicted"/>
<dbReference type="GO" id="GO:0016887">
    <property type="term" value="F:ATP hydrolysis activity"/>
    <property type="evidence" value="ECO:0007669"/>
    <property type="project" value="InterPro"/>
</dbReference>
<keyword evidence="3" id="KW-0067">ATP-binding</keyword>
<keyword evidence="4" id="KW-1185">Reference proteome</keyword>
<evidence type="ECO:0000259" key="2">
    <source>
        <dbReference type="Pfam" id="PF13401"/>
    </source>
</evidence>
<evidence type="ECO:0000313" key="3">
    <source>
        <dbReference type="EMBL" id="QQC63163.1"/>
    </source>
</evidence>
<accession>A0A7T4N0S1</accession>
<keyword evidence="3" id="KW-0547">Nucleotide-binding</keyword>
<evidence type="ECO:0000313" key="4">
    <source>
        <dbReference type="Proteomes" id="UP000595610"/>
    </source>
</evidence>
<feature type="compositionally biased region" description="Basic and acidic residues" evidence="1">
    <location>
        <begin position="475"/>
        <end position="485"/>
    </location>
</feature>
<sequence length="538" mass="60447">MTVGIEPKKCVDFELPRDVEALKWKAATYRPEVGRMAGNEFVEALNPLPDDDAAFRALRAVTVQRRDEFFSRSLEHRVEAIHDVDDVFVPLSIHRRELQSTMALVRRGYLHRSPSNPKVMAHIYRCATATEEEWRSGKAVKLLTAMSPSGGAAMGRLLHGPTGSGKTTLVKRISSYVGIEPLVHTQIAGKRCRTVQLPMISIQCEAATDLKAMVRMVLEQFDVALGTDYARVSRREQSPLWVYMSQLYRAATTNFLGLLVIDDLQRLKALDERTEATLQLFSTFMQCTGIPVLAVGTNKVDSLLVSHMQEGRKLKAQGETELRALPYDEDFVDLCEMMWAYRVSHQNLEMPEFLPFALHHHTQGLLHFFNALVPELFEQMAGNEAGADNYIKGELDTAFVDKCADKALLSYQDSISVLRRNAAKVRISEEEYRRFEHLLPPRRLQVVATNDALTEQKKREDEETKAQERAAQLGTKREKMPDSLRKAPAVSTANAPKKPRTSKSRKPLNPIASSLAKSKDPHKAGKVAGWIGADLENL</sequence>
<protein>
    <submittedName>
        <fullName evidence="3">ATP-binding protein</fullName>
    </submittedName>
</protein>
<gene>
    <name evidence="3" type="ORF">I6I06_12700</name>
</gene>
<dbReference type="EMBL" id="CP066075">
    <property type="protein sequence ID" value="QQC63163.1"/>
    <property type="molecule type" value="Genomic_DNA"/>
</dbReference>
<feature type="compositionally biased region" description="Basic and acidic residues" evidence="1">
    <location>
        <begin position="454"/>
        <end position="468"/>
    </location>
</feature>
<dbReference type="Gene3D" id="3.40.50.300">
    <property type="entry name" value="P-loop containing nucleotide triphosphate hydrolases"/>
    <property type="match status" value="1"/>
</dbReference>
<dbReference type="Proteomes" id="UP000595610">
    <property type="component" value="Chromosome 1"/>
</dbReference>
<dbReference type="RefSeq" id="WP_042326991.1">
    <property type="nucleotide sequence ID" value="NZ_CP066075.1"/>
</dbReference>
<dbReference type="AlphaFoldDB" id="A0A7T4N0S1"/>
<reference evidence="3 4" key="1">
    <citation type="submission" date="2020-12" db="EMBL/GenBank/DDBJ databases">
        <title>FDA dAtabase for Regulatory Grade micrObial Sequences (FDA-ARGOS): Supporting development and validation of Infectious Disease Dx tests.</title>
        <authorList>
            <person name="Nelson B."/>
            <person name="Plummer A."/>
            <person name="Tallon L."/>
            <person name="Sadzewicz L."/>
            <person name="Zhao X."/>
            <person name="Boylan J."/>
            <person name="Ott S."/>
            <person name="Bowen H."/>
            <person name="Vavikolanu K."/>
            <person name="Mehta A."/>
            <person name="Aluvathingal J."/>
            <person name="Nadendla S."/>
            <person name="Myers T."/>
            <person name="Yan Y."/>
            <person name="Sichtig H."/>
        </authorList>
    </citation>
    <scope>NUCLEOTIDE SEQUENCE [LARGE SCALE GENOMIC DNA]</scope>
    <source>
        <strain evidence="3 4">FDAARGOS_1049</strain>
    </source>
</reference>
<feature type="domain" description="ORC1/DEAH AAA+ ATPase" evidence="2">
    <location>
        <begin position="157"/>
        <end position="304"/>
    </location>
</feature>
<dbReference type="GO" id="GO:0005524">
    <property type="term" value="F:ATP binding"/>
    <property type="evidence" value="ECO:0007669"/>
    <property type="project" value="UniProtKB-KW"/>
</dbReference>
<dbReference type="InterPro" id="IPR027417">
    <property type="entry name" value="P-loop_NTPase"/>
</dbReference>
<dbReference type="Pfam" id="PF13401">
    <property type="entry name" value="AAA_22"/>
    <property type="match status" value="1"/>
</dbReference>